<dbReference type="GeneID" id="15393080"/>
<keyword evidence="4" id="KW-0233">DNA recombination</keyword>
<dbReference type="EMBL" id="CP005290">
    <property type="protein sequence ID" value="AGK61430.1"/>
    <property type="molecule type" value="Genomic_DNA"/>
</dbReference>
<reference evidence="6 7" key="1">
    <citation type="journal article" date="2013" name="Genome Announc.">
        <title>Complete Genome Sequence of the Thermophilic and Facultatively Chemolithoautotrophic Sulfate Reducer Archaeoglobus sulfaticallidus Strain PM70-1T.</title>
        <authorList>
            <person name="Stokke R."/>
            <person name="Hocking W.P."/>
            <person name="Steinsbu B.O."/>
            <person name="Steen I.H."/>
        </authorList>
    </citation>
    <scope>NUCLEOTIDE SEQUENCE [LARGE SCALE GENOMIC DNA]</scope>
    <source>
        <strain evidence="6">PM70-1</strain>
    </source>
</reference>
<dbReference type="GO" id="GO:0006310">
    <property type="term" value="P:DNA recombination"/>
    <property type="evidence" value="ECO:0007669"/>
    <property type="project" value="UniProtKB-KW"/>
</dbReference>
<evidence type="ECO:0000313" key="7">
    <source>
        <dbReference type="Proteomes" id="UP000013307"/>
    </source>
</evidence>
<keyword evidence="2" id="KW-0815">Transposition</keyword>
<evidence type="ECO:0000256" key="3">
    <source>
        <dbReference type="ARBA" id="ARBA00023125"/>
    </source>
</evidence>
<dbReference type="STRING" id="387631.Asulf_01443"/>
<accession>N0BMD4</accession>
<evidence type="ECO:0000256" key="4">
    <source>
        <dbReference type="ARBA" id="ARBA00023172"/>
    </source>
</evidence>
<dbReference type="RefSeq" id="WP_015591028.1">
    <property type="nucleotide sequence ID" value="NC_021169.1"/>
</dbReference>
<dbReference type="GO" id="GO:0032196">
    <property type="term" value="P:transposition"/>
    <property type="evidence" value="ECO:0007669"/>
    <property type="project" value="UniProtKB-KW"/>
</dbReference>
<dbReference type="Pfam" id="PF01385">
    <property type="entry name" value="OrfB_IS605"/>
    <property type="match status" value="1"/>
</dbReference>
<dbReference type="eggNOG" id="arCOG00683">
    <property type="taxonomic scope" value="Archaea"/>
</dbReference>
<evidence type="ECO:0000256" key="2">
    <source>
        <dbReference type="ARBA" id="ARBA00022578"/>
    </source>
</evidence>
<feature type="domain" description="Probable transposase IS891/IS1136/IS1341" evidence="5">
    <location>
        <begin position="178"/>
        <end position="298"/>
    </location>
</feature>
<comment type="similarity">
    <text evidence="1">In the C-terminal section; belongs to the transposase 35 family.</text>
</comment>
<evidence type="ECO:0000313" key="6">
    <source>
        <dbReference type="EMBL" id="AGK61430.1"/>
    </source>
</evidence>
<dbReference type="NCBIfam" id="TIGR01766">
    <property type="entry name" value="IS200/IS605 family accessory protein TnpB-like domain"/>
    <property type="match status" value="1"/>
</dbReference>
<keyword evidence="3" id="KW-0238">DNA-binding</keyword>
<dbReference type="AlphaFoldDB" id="N0BMD4"/>
<sequence>MRCILIQPRLTREQEIVLGNLTYNAGKMWNAANYLLMNGKASFNVFDLYNKLKDDFFVKNVQSRSAQILMGQLIEAWKTFFDYLKNPEKYRFPIRKPHFVDRKKPHHTVVYDKTGFKVFGTKLRLSIPKQLREYLKEYGYSKKYLWIDTGIDLTRYDVRNVQITPLKYSGRIFYQIGIVYSKPEQSEVEGKERLMGIDLNKANFAVIVVENHPTAYIIDGRGLMSLLRKYLKKIAKLQSLKDNLKNKGLPYNRVDERIAKLWKRVRNLLRDFSHKASNLIAGLARKLKVTKIIVGNIYSSKNEENDLPDLVNQMFSLLPHGKVVDHLRYKFGEVVEIDERYTSGVDSVKHEYPSEDNYEPWRRIKRSLFKSVIGLINADVNAARNIIKKCLFETGRTDHPFLKDTASGLKQVVRLRVFRKLKGSSESAVLEQIGVARGCVPLGAVRLSAEQTRPEAPCASEG</sequence>
<dbReference type="InterPro" id="IPR001959">
    <property type="entry name" value="Transposase"/>
</dbReference>
<evidence type="ECO:0000256" key="1">
    <source>
        <dbReference type="ARBA" id="ARBA00008761"/>
    </source>
</evidence>
<organism evidence="6 7">
    <name type="scientific">Archaeoglobus sulfaticallidus PM70-1</name>
    <dbReference type="NCBI Taxonomy" id="387631"/>
    <lineage>
        <taxon>Archaea</taxon>
        <taxon>Methanobacteriati</taxon>
        <taxon>Methanobacteriota</taxon>
        <taxon>Archaeoglobi</taxon>
        <taxon>Archaeoglobales</taxon>
        <taxon>Archaeoglobaceae</taxon>
        <taxon>Archaeoglobus</taxon>
    </lineage>
</organism>
<dbReference type="KEGG" id="ast:Asulf_01443"/>
<name>N0BMD4_9EURY</name>
<dbReference type="GO" id="GO:0003677">
    <property type="term" value="F:DNA binding"/>
    <property type="evidence" value="ECO:0007669"/>
    <property type="project" value="UniProtKB-KW"/>
</dbReference>
<dbReference type="OrthoDB" id="33505at2157"/>
<evidence type="ECO:0000259" key="5">
    <source>
        <dbReference type="Pfam" id="PF01385"/>
    </source>
</evidence>
<dbReference type="HOGENOM" id="CLU_032903_16_5_2"/>
<protein>
    <submittedName>
        <fullName evidence="6">Transposase, IS605 OrfB family, central region</fullName>
    </submittedName>
</protein>
<proteinExistence type="inferred from homology"/>
<gene>
    <name evidence="6" type="ORF">Asulf_01443</name>
</gene>
<dbReference type="Proteomes" id="UP000013307">
    <property type="component" value="Chromosome"/>
</dbReference>
<dbReference type="InterPro" id="IPR010095">
    <property type="entry name" value="Cas12f1-like_TNB"/>
</dbReference>
<keyword evidence="7" id="KW-1185">Reference proteome</keyword>